<sequence>MTLQKTWASKSFPSPQLKLSGLPNQLAFQVLSDMWKRAEIILSHFKVIPLEKENFCVTEDDKAFTVVTKRTKITCSGCATSAATGGICQHSVAMAETRGTLREHIEDYKKQNDLESKLAFRNVPRGAGAKKHQKKPRRGQNNIQQQPLVAEIDPNAVVDSDLDCPKPSRFTEYYHNDEPFQVVFVIMTSKMQQPVSSVK</sequence>
<comment type="caution">
    <text evidence="2">The sequence shown here is derived from an EMBL/GenBank/DDBJ whole genome shotgun (WGS) entry which is preliminary data.</text>
</comment>
<proteinExistence type="predicted"/>
<organism evidence="2 3">
    <name type="scientific">Desmophyllum pertusum</name>
    <dbReference type="NCBI Taxonomy" id="174260"/>
    <lineage>
        <taxon>Eukaryota</taxon>
        <taxon>Metazoa</taxon>
        <taxon>Cnidaria</taxon>
        <taxon>Anthozoa</taxon>
        <taxon>Hexacorallia</taxon>
        <taxon>Scleractinia</taxon>
        <taxon>Caryophylliina</taxon>
        <taxon>Caryophylliidae</taxon>
        <taxon>Desmophyllum</taxon>
    </lineage>
</organism>
<evidence type="ECO:0000313" key="2">
    <source>
        <dbReference type="EMBL" id="KAJ7369463.1"/>
    </source>
</evidence>
<dbReference type="EMBL" id="MU826945">
    <property type="protein sequence ID" value="KAJ7369463.1"/>
    <property type="molecule type" value="Genomic_DNA"/>
</dbReference>
<protein>
    <submittedName>
        <fullName evidence="2">Uncharacterized protein</fullName>
    </submittedName>
</protein>
<evidence type="ECO:0000313" key="3">
    <source>
        <dbReference type="Proteomes" id="UP001163046"/>
    </source>
</evidence>
<feature type="compositionally biased region" description="Basic residues" evidence="1">
    <location>
        <begin position="128"/>
        <end position="138"/>
    </location>
</feature>
<reference evidence="2" key="1">
    <citation type="submission" date="2023-01" db="EMBL/GenBank/DDBJ databases">
        <title>Genome assembly of the deep-sea coral Lophelia pertusa.</title>
        <authorList>
            <person name="Herrera S."/>
            <person name="Cordes E."/>
        </authorList>
    </citation>
    <scope>NUCLEOTIDE SEQUENCE</scope>
    <source>
        <strain evidence="2">USNM1676648</strain>
        <tissue evidence="2">Polyp</tissue>
    </source>
</reference>
<dbReference type="Proteomes" id="UP001163046">
    <property type="component" value="Unassembled WGS sequence"/>
</dbReference>
<dbReference type="AlphaFoldDB" id="A0A9X0CPI5"/>
<keyword evidence="3" id="KW-1185">Reference proteome</keyword>
<evidence type="ECO:0000256" key="1">
    <source>
        <dbReference type="SAM" id="MobiDB-lite"/>
    </source>
</evidence>
<gene>
    <name evidence="2" type="ORF">OS493_038785</name>
</gene>
<feature type="region of interest" description="Disordered" evidence="1">
    <location>
        <begin position="125"/>
        <end position="147"/>
    </location>
</feature>
<accession>A0A9X0CPI5</accession>
<name>A0A9X0CPI5_9CNID</name>